<dbReference type="InterPro" id="IPR022291">
    <property type="entry name" value="Bacteriocin_synth_cyclodeHase"/>
</dbReference>
<gene>
    <name evidence="2" type="ORF">CN958_12465</name>
</gene>
<sequence>MMKKCVVVIGEGFFAKETKSFLEKKKIEVFQVNSISELNNDLSSFNAVLSCSDEKNIKEDIFIQQFAVEYKKPFLRCTIDMEKILIGPWVIPEENVGCVSCCEQRFVVAHPQKEILRRKSEEFLEIKNENNLKMDSVTGLFFATIIHNQLELYFQGQKKDMLINAVYVGNQENSHGERHSFLQNPLCATCDLLPEDSPELATINFKEIYKSEERTYRLDNPLLNLEKLRNLYVDYRTGLITHIYRNQIKTRWMPFVVSEMPLFEGDVIEYGSGRTYNFYDSEKSSILEALERYVGMHPRRTKTVIHGSYKQLKDKAFDPKRLTLHDKSQYEEPGYGYIPYSDDLEYNWCWVYSWKEKAPVLLPETMIYYRLLNDNSKPRNRFVYETSNGCALGNSIEEAIFYGLLEVIERDAFLVSWYTKRPLTRINLEDVEDKNLLIITELIEAEGYDIHIFDTTMETGIPSVWVMMINPKENAPVKTYSAAGAHPNPEKAILGALVEVTTSFAIYEEVFLKDREKAAEMVSDSGKVQVMDDHVLLYSHPETLERFSFLFTEESKTKNIRECYKSWYEEEPSMNFTKEVKHLLNVVSDTFGDILIVNQTSSELEKSNLKAVKVFVEGMLTMSFGHQYRRINLKRIQQGENFFRQAVTIQTMDDVNSDPHPFP</sequence>
<evidence type="ECO:0000259" key="1">
    <source>
        <dbReference type="PROSITE" id="PS51664"/>
    </source>
</evidence>
<proteinExistence type="predicted"/>
<dbReference type="Pfam" id="PF02624">
    <property type="entry name" value="YcaO"/>
    <property type="match status" value="1"/>
</dbReference>
<evidence type="ECO:0000313" key="2">
    <source>
        <dbReference type="EMBL" id="PGM93604.1"/>
    </source>
</evidence>
<dbReference type="EMBL" id="NUHO01000046">
    <property type="protein sequence ID" value="PGM93604.1"/>
    <property type="molecule type" value="Genomic_DNA"/>
</dbReference>
<dbReference type="NCBIfam" id="TIGR03882">
    <property type="entry name" value="cyclo_dehyd_2"/>
    <property type="match status" value="1"/>
</dbReference>
<comment type="caution">
    <text evidence="2">The sequence shown here is derived from an EMBL/GenBank/DDBJ whole genome shotgun (WGS) entry which is preliminary data.</text>
</comment>
<dbReference type="InterPro" id="IPR003776">
    <property type="entry name" value="YcaO-like_dom"/>
</dbReference>
<dbReference type="Gene3D" id="3.30.1330.230">
    <property type="match status" value="1"/>
</dbReference>
<dbReference type="PROSITE" id="PS51664">
    <property type="entry name" value="YCAO"/>
    <property type="match status" value="1"/>
</dbReference>
<dbReference type="Gene3D" id="3.30.160.660">
    <property type="match status" value="1"/>
</dbReference>
<dbReference type="Gene3D" id="3.40.50.720">
    <property type="entry name" value="NAD(P)-binding Rossmann-like Domain"/>
    <property type="match status" value="1"/>
</dbReference>
<feature type="domain" description="YcaO" evidence="1">
    <location>
        <begin position="271"/>
        <end position="663"/>
    </location>
</feature>
<dbReference type="NCBIfam" id="TIGR03604">
    <property type="entry name" value="TOMM_cyclo_SagD"/>
    <property type="match status" value="1"/>
</dbReference>
<dbReference type="PANTHER" id="PTHR37809">
    <property type="entry name" value="RIBOSOMAL PROTEIN S12 METHYLTHIOTRANSFERASE ACCESSORY FACTOR YCAO"/>
    <property type="match status" value="1"/>
</dbReference>
<dbReference type="AlphaFoldDB" id="A0A2B9E0N9"/>
<evidence type="ECO:0000313" key="3">
    <source>
        <dbReference type="Proteomes" id="UP000222054"/>
    </source>
</evidence>
<name>A0A2B9E0N9_BACCE</name>
<dbReference type="Gene3D" id="3.30.40.250">
    <property type="match status" value="1"/>
</dbReference>
<dbReference type="InterPro" id="IPR027624">
    <property type="entry name" value="TOMM_cyclo_SagD"/>
</dbReference>
<accession>A0A2B9E0N9</accession>
<protein>
    <recommendedName>
        <fullName evidence="1">YcaO domain-containing protein</fullName>
    </recommendedName>
</protein>
<reference evidence="2 3" key="1">
    <citation type="submission" date="2017-09" db="EMBL/GenBank/DDBJ databases">
        <title>Large-scale bioinformatics analysis of Bacillus genomes uncovers conserved roles of natural products in bacterial physiology.</title>
        <authorList>
            <consortium name="Agbiome Team Llc"/>
            <person name="Bleich R.M."/>
            <person name="Grubbs K.J."/>
            <person name="Santa Maria K.C."/>
            <person name="Allen S.E."/>
            <person name="Farag S."/>
            <person name="Shank E.A."/>
            <person name="Bowers A."/>
        </authorList>
    </citation>
    <scope>NUCLEOTIDE SEQUENCE [LARGE SCALE GENOMIC DNA]</scope>
    <source>
        <strain evidence="2 3">AFS053130</strain>
    </source>
</reference>
<dbReference type="PANTHER" id="PTHR37809:SF1">
    <property type="entry name" value="RIBOSOMAL PROTEIN S12 METHYLTHIOTRANSFERASE ACCESSORY FACTOR YCAO"/>
    <property type="match status" value="1"/>
</dbReference>
<organism evidence="2 3">
    <name type="scientific">Bacillus cereus</name>
    <dbReference type="NCBI Taxonomy" id="1396"/>
    <lineage>
        <taxon>Bacteria</taxon>
        <taxon>Bacillati</taxon>
        <taxon>Bacillota</taxon>
        <taxon>Bacilli</taxon>
        <taxon>Bacillales</taxon>
        <taxon>Bacillaceae</taxon>
        <taxon>Bacillus</taxon>
        <taxon>Bacillus cereus group</taxon>
    </lineage>
</organism>
<dbReference type="Proteomes" id="UP000222054">
    <property type="component" value="Unassembled WGS sequence"/>
</dbReference>